<dbReference type="RefSeq" id="WP_179514160.1">
    <property type="nucleotide sequence ID" value="NZ_JANFAV010000001.1"/>
</dbReference>
<dbReference type="SUPFAM" id="SSF53335">
    <property type="entry name" value="S-adenosyl-L-methionine-dependent methyltransferases"/>
    <property type="match status" value="1"/>
</dbReference>
<reference evidence="2" key="1">
    <citation type="submission" date="2022-06" db="EMBL/GenBank/DDBJ databases">
        <title>Sphingomonas sp. nov. isolated from rhizosphere soil of tomato.</title>
        <authorList>
            <person name="Dong H."/>
            <person name="Gao R."/>
        </authorList>
    </citation>
    <scope>NUCLEOTIDE SEQUENCE</scope>
    <source>
        <strain evidence="2">MMSM24</strain>
    </source>
</reference>
<dbReference type="Proteomes" id="UP001165565">
    <property type="component" value="Unassembled WGS sequence"/>
</dbReference>
<keyword evidence="2" id="KW-0489">Methyltransferase</keyword>
<gene>
    <name evidence="2" type="ORF">NEE01_02115</name>
</gene>
<dbReference type="Gene3D" id="3.40.50.150">
    <property type="entry name" value="Vaccinia Virus protein VP39"/>
    <property type="match status" value="1"/>
</dbReference>
<feature type="domain" description="Methyltransferase" evidence="1">
    <location>
        <begin position="43"/>
        <end position="139"/>
    </location>
</feature>
<dbReference type="GO" id="GO:0032259">
    <property type="term" value="P:methylation"/>
    <property type="evidence" value="ECO:0007669"/>
    <property type="project" value="UniProtKB-KW"/>
</dbReference>
<organism evidence="2 3">
    <name type="scientific">Sphingomonas lycopersici</name>
    <dbReference type="NCBI Taxonomy" id="2951807"/>
    <lineage>
        <taxon>Bacteria</taxon>
        <taxon>Pseudomonadati</taxon>
        <taxon>Pseudomonadota</taxon>
        <taxon>Alphaproteobacteria</taxon>
        <taxon>Sphingomonadales</taxon>
        <taxon>Sphingomonadaceae</taxon>
        <taxon>Sphingomonas</taxon>
    </lineage>
</organism>
<dbReference type="GO" id="GO:0008168">
    <property type="term" value="F:methyltransferase activity"/>
    <property type="evidence" value="ECO:0007669"/>
    <property type="project" value="UniProtKB-KW"/>
</dbReference>
<dbReference type="InterPro" id="IPR041698">
    <property type="entry name" value="Methyltransf_25"/>
</dbReference>
<evidence type="ECO:0000313" key="2">
    <source>
        <dbReference type="EMBL" id="MCW6533575.1"/>
    </source>
</evidence>
<dbReference type="AlphaFoldDB" id="A0AA41Z4U7"/>
<proteinExistence type="predicted"/>
<name>A0AA41Z4U7_9SPHN</name>
<sequence>MTKRFLFLRSFLKNPGVIGAVTPSGSSLAELITSDLGPATGTVLELGPGTGIFTEAALKRGVPEKDLILIEYVVDFARILQMRYPQARVLCMDAEQLGTALPPEKRLGAAVSGLPLLNMRGSKIETMLRSIFAHLREGGALYQFTYGITCPIPRHILKRLDLKASLHGRVLRNIPPARVYKITRSNHRPLRDLAR</sequence>
<dbReference type="CDD" id="cd02440">
    <property type="entry name" value="AdoMet_MTases"/>
    <property type="match status" value="1"/>
</dbReference>
<evidence type="ECO:0000313" key="3">
    <source>
        <dbReference type="Proteomes" id="UP001165565"/>
    </source>
</evidence>
<dbReference type="InterPro" id="IPR029063">
    <property type="entry name" value="SAM-dependent_MTases_sf"/>
</dbReference>
<dbReference type="EMBL" id="JANFAV010000001">
    <property type="protein sequence ID" value="MCW6533575.1"/>
    <property type="molecule type" value="Genomic_DNA"/>
</dbReference>
<keyword evidence="3" id="KW-1185">Reference proteome</keyword>
<keyword evidence="2" id="KW-0808">Transferase</keyword>
<dbReference type="Pfam" id="PF13649">
    <property type="entry name" value="Methyltransf_25"/>
    <property type="match status" value="1"/>
</dbReference>
<protein>
    <submittedName>
        <fullName evidence="2">Methyltransferase domain-containing protein</fullName>
    </submittedName>
</protein>
<evidence type="ECO:0000259" key="1">
    <source>
        <dbReference type="Pfam" id="PF13649"/>
    </source>
</evidence>
<comment type="caution">
    <text evidence="2">The sequence shown here is derived from an EMBL/GenBank/DDBJ whole genome shotgun (WGS) entry which is preliminary data.</text>
</comment>
<accession>A0AA41Z4U7</accession>